<dbReference type="GO" id="GO:0008270">
    <property type="term" value="F:zinc ion binding"/>
    <property type="evidence" value="ECO:0007669"/>
    <property type="project" value="UniProtKB-KW"/>
</dbReference>
<dbReference type="PROSITE" id="PS00028">
    <property type="entry name" value="ZINC_FINGER_C2H2_1"/>
    <property type="match status" value="6"/>
</dbReference>
<evidence type="ECO:0000256" key="9">
    <source>
        <dbReference type="ARBA" id="ARBA00022833"/>
    </source>
</evidence>
<feature type="domain" description="C2H2-type" evidence="17">
    <location>
        <begin position="423"/>
        <end position="450"/>
    </location>
</feature>
<dbReference type="Gene3D" id="3.30.160.60">
    <property type="entry name" value="Classic Zinc Finger"/>
    <property type="match status" value="6"/>
</dbReference>
<dbReference type="GO" id="GO:0005634">
    <property type="term" value="C:nucleus"/>
    <property type="evidence" value="ECO:0007669"/>
    <property type="project" value="UniProtKB-SubCell"/>
</dbReference>
<feature type="domain" description="C2H2-type" evidence="17">
    <location>
        <begin position="563"/>
        <end position="591"/>
    </location>
</feature>
<feature type="region of interest" description="Disordered" evidence="16">
    <location>
        <begin position="1"/>
        <end position="125"/>
    </location>
</feature>
<evidence type="ECO:0000256" key="12">
    <source>
        <dbReference type="ARBA" id="ARBA00023125"/>
    </source>
</evidence>
<name>A0A812AVZ2_ACAPH</name>
<feature type="compositionally biased region" description="Polar residues" evidence="16">
    <location>
        <begin position="386"/>
        <end position="403"/>
    </location>
</feature>
<comment type="similarity">
    <text evidence="2">Belongs to the krueppel C2H2-type zinc-finger protein family.</text>
</comment>
<dbReference type="FunFam" id="3.30.160.60:FF:000227">
    <property type="entry name" value="fez family zinc finger protein 1"/>
    <property type="match status" value="1"/>
</dbReference>
<dbReference type="GO" id="GO:0003677">
    <property type="term" value="F:DNA binding"/>
    <property type="evidence" value="ECO:0007669"/>
    <property type="project" value="UniProtKB-KW"/>
</dbReference>
<dbReference type="PROSITE" id="PS50157">
    <property type="entry name" value="ZINC_FINGER_C2H2_2"/>
    <property type="match status" value="6"/>
</dbReference>
<feature type="compositionally biased region" description="Basic and acidic residues" evidence="16">
    <location>
        <begin position="1"/>
        <end position="12"/>
    </location>
</feature>
<protein>
    <recommendedName>
        <fullName evidence="17">C2H2-type domain-containing protein</fullName>
    </recommendedName>
</protein>
<dbReference type="AlphaFoldDB" id="A0A812AVZ2"/>
<reference evidence="18" key="1">
    <citation type="submission" date="2021-01" db="EMBL/GenBank/DDBJ databases">
        <authorList>
            <person name="Li R."/>
            <person name="Bekaert M."/>
        </authorList>
    </citation>
    <scope>NUCLEOTIDE SEQUENCE</scope>
    <source>
        <strain evidence="18">Farmed</strain>
    </source>
</reference>
<evidence type="ECO:0000256" key="11">
    <source>
        <dbReference type="ARBA" id="ARBA00023015"/>
    </source>
</evidence>
<feature type="compositionally biased region" description="Low complexity" evidence="16">
    <location>
        <begin position="109"/>
        <end position="121"/>
    </location>
</feature>
<keyword evidence="11" id="KW-0805">Transcription regulation</keyword>
<evidence type="ECO:0000256" key="4">
    <source>
        <dbReference type="ARBA" id="ARBA00022491"/>
    </source>
</evidence>
<dbReference type="InterPro" id="IPR050331">
    <property type="entry name" value="Zinc_finger"/>
</dbReference>
<keyword evidence="10" id="KW-0524">Neurogenesis</keyword>
<evidence type="ECO:0000256" key="15">
    <source>
        <dbReference type="PROSITE-ProRule" id="PRU00042"/>
    </source>
</evidence>
<feature type="region of interest" description="Disordered" evidence="16">
    <location>
        <begin position="386"/>
        <end position="417"/>
    </location>
</feature>
<feature type="region of interest" description="Disordered" evidence="16">
    <location>
        <begin position="612"/>
        <end position="666"/>
    </location>
</feature>
<evidence type="ECO:0000256" key="16">
    <source>
        <dbReference type="SAM" id="MobiDB-lite"/>
    </source>
</evidence>
<dbReference type="SUPFAM" id="SSF57667">
    <property type="entry name" value="beta-beta-alpha zinc fingers"/>
    <property type="match status" value="3"/>
</dbReference>
<dbReference type="PANTHER" id="PTHR16515:SF35">
    <property type="entry name" value="FEZ FAMILY ZINC FINGER PROTEIN 2"/>
    <property type="match status" value="1"/>
</dbReference>
<keyword evidence="5" id="KW-0479">Metal-binding</keyword>
<keyword evidence="19" id="KW-1185">Reference proteome</keyword>
<feature type="compositionally biased region" description="Gly residues" evidence="16">
    <location>
        <begin position="628"/>
        <end position="643"/>
    </location>
</feature>
<feature type="domain" description="C2H2-type" evidence="17">
    <location>
        <begin position="451"/>
        <end position="478"/>
    </location>
</feature>
<dbReference type="Pfam" id="PF00096">
    <property type="entry name" value="zf-C2H2"/>
    <property type="match status" value="5"/>
</dbReference>
<keyword evidence="7 15" id="KW-0863">Zinc-finger</keyword>
<accession>A0A812AVZ2</accession>
<keyword evidence="13" id="KW-0804">Transcription</keyword>
<gene>
    <name evidence="18" type="ORF">SPHA_5687</name>
</gene>
<comment type="subcellular location">
    <subcellularLocation>
        <location evidence="1">Nucleus</location>
    </subcellularLocation>
</comment>
<evidence type="ECO:0000256" key="3">
    <source>
        <dbReference type="ARBA" id="ARBA00022473"/>
    </source>
</evidence>
<dbReference type="Pfam" id="PF13912">
    <property type="entry name" value="zf-C2H2_6"/>
    <property type="match status" value="1"/>
</dbReference>
<dbReference type="Proteomes" id="UP000597762">
    <property type="component" value="Unassembled WGS sequence"/>
</dbReference>
<dbReference type="SMART" id="SM00355">
    <property type="entry name" value="ZnF_C2H2"/>
    <property type="match status" value="6"/>
</dbReference>
<evidence type="ECO:0000313" key="18">
    <source>
        <dbReference type="EMBL" id="CAE1158756.1"/>
    </source>
</evidence>
<dbReference type="GO" id="GO:0007399">
    <property type="term" value="P:nervous system development"/>
    <property type="evidence" value="ECO:0007669"/>
    <property type="project" value="UniProtKB-KW"/>
</dbReference>
<evidence type="ECO:0000256" key="2">
    <source>
        <dbReference type="ARBA" id="ARBA00006991"/>
    </source>
</evidence>
<feature type="compositionally biased region" description="Polar residues" evidence="16">
    <location>
        <begin position="29"/>
        <end position="44"/>
    </location>
</feature>
<evidence type="ECO:0000256" key="8">
    <source>
        <dbReference type="ARBA" id="ARBA00022782"/>
    </source>
</evidence>
<dbReference type="FunFam" id="3.30.160.60:FF:000164">
    <property type="entry name" value="Fez family zinc finger protein 2"/>
    <property type="match status" value="1"/>
</dbReference>
<feature type="domain" description="C2H2-type" evidence="17">
    <location>
        <begin position="535"/>
        <end position="562"/>
    </location>
</feature>
<evidence type="ECO:0000313" key="19">
    <source>
        <dbReference type="Proteomes" id="UP000597762"/>
    </source>
</evidence>
<organism evidence="18 19">
    <name type="scientific">Acanthosepion pharaonis</name>
    <name type="common">Pharaoh cuttlefish</name>
    <name type="synonym">Sepia pharaonis</name>
    <dbReference type="NCBI Taxonomy" id="158019"/>
    <lineage>
        <taxon>Eukaryota</taxon>
        <taxon>Metazoa</taxon>
        <taxon>Spiralia</taxon>
        <taxon>Lophotrochozoa</taxon>
        <taxon>Mollusca</taxon>
        <taxon>Cephalopoda</taxon>
        <taxon>Coleoidea</taxon>
        <taxon>Decapodiformes</taxon>
        <taxon>Sepiida</taxon>
        <taxon>Sepiina</taxon>
        <taxon>Sepiidae</taxon>
        <taxon>Acanthosepion</taxon>
    </lineage>
</organism>
<feature type="compositionally biased region" description="Basic residues" evidence="16">
    <location>
        <begin position="646"/>
        <end position="660"/>
    </location>
</feature>
<feature type="compositionally biased region" description="Low complexity" evidence="16">
    <location>
        <begin position="66"/>
        <end position="94"/>
    </location>
</feature>
<proteinExistence type="inferred from homology"/>
<keyword evidence="8" id="KW-0221">Differentiation</keyword>
<keyword evidence="14" id="KW-0539">Nucleus</keyword>
<feature type="compositionally biased region" description="Basic and acidic residues" evidence="16">
    <location>
        <begin position="49"/>
        <end position="64"/>
    </location>
</feature>
<comment type="caution">
    <text evidence="18">The sequence shown here is derived from an EMBL/GenBank/DDBJ whole genome shotgun (WGS) entry which is preliminary data.</text>
</comment>
<evidence type="ECO:0000256" key="14">
    <source>
        <dbReference type="ARBA" id="ARBA00023242"/>
    </source>
</evidence>
<dbReference type="GO" id="GO:0030154">
    <property type="term" value="P:cell differentiation"/>
    <property type="evidence" value="ECO:0007669"/>
    <property type="project" value="UniProtKB-KW"/>
</dbReference>
<feature type="domain" description="C2H2-type" evidence="17">
    <location>
        <begin position="507"/>
        <end position="534"/>
    </location>
</feature>
<feature type="compositionally biased region" description="Low complexity" evidence="16">
    <location>
        <begin position="615"/>
        <end position="627"/>
    </location>
</feature>
<sequence length="732" mass="77912">MFEEGGGTRKMDANISRSSSLFIKKEGNRNSPVRNNDNPKTELTFSIEKIMELPPSKKTEKSDTRAPSFSSTSSLSSLSSSSSSSSPASSSPTTMGPTNYSNPRDTHISSNNDNNNNNSSNGYSKAHSKNLNSFWMPTSVFNPPMPATPYASILFNADLQRRAGLSLIGNSSEFREPVLYTPYLHPAFPLPRNANANDYQTQLLRQYPFLAFNSSSMRKDRNLEALNMLKGSSFQGLHQTQPKYQSPFDKGVAIDAPTSGYLVKDSNASNGVSGNAGCNVSGANGGGGSSGGSSIWKHTQNLSGVNQCTMGLRKSLLDSSNGYSEPPSMALALTSASNSSKQLDGNININNGGSNTSGISVNISGSADDLRSTKIPLVVSTSDSEMVSPTDLTSASSNGSNSPIVVGRPPTAKKNGLKTQKTFTCPECGKIFNAHYNLTRHMPVHTGARPFICKVCGKGFRQASTLCRHKIIHTSEKPHKCNTCGKAFNRSSTLNTHMRIHQGYKPFVCEFCGKGFHQKGNYKNHKLTHSSEKQYKCNVCNKAFHQIYNLTFHMHTHNEKKPFTCQICGKGFCRNFDLKKHMRKLHEGAPLPSSSSAFVGSNSGVGMSANGNVGGVVDDTGGLMPSPGSGGGAPGGGTSGAGSGRPHAHHHHSHSHHGHLVHQNLGAGSAGTSGMLAAAAQSSLSTQAAAVFFSRPTALLSQNPLACHRSLLSPLVLNSSATSLLHKISSLI</sequence>
<dbReference type="PANTHER" id="PTHR16515">
    <property type="entry name" value="PR DOMAIN ZINC FINGER PROTEIN"/>
    <property type="match status" value="1"/>
</dbReference>
<feature type="domain" description="C2H2-type" evidence="17">
    <location>
        <begin position="479"/>
        <end position="506"/>
    </location>
</feature>
<dbReference type="InterPro" id="IPR013087">
    <property type="entry name" value="Znf_C2H2_type"/>
</dbReference>
<dbReference type="GO" id="GO:0010468">
    <property type="term" value="P:regulation of gene expression"/>
    <property type="evidence" value="ECO:0007669"/>
    <property type="project" value="TreeGrafter"/>
</dbReference>
<evidence type="ECO:0000256" key="13">
    <source>
        <dbReference type="ARBA" id="ARBA00023163"/>
    </source>
</evidence>
<keyword evidence="3" id="KW-0217">Developmental protein</keyword>
<evidence type="ECO:0000256" key="7">
    <source>
        <dbReference type="ARBA" id="ARBA00022771"/>
    </source>
</evidence>
<dbReference type="SMR" id="A0A812AVZ2"/>
<evidence type="ECO:0000259" key="17">
    <source>
        <dbReference type="PROSITE" id="PS50157"/>
    </source>
</evidence>
<dbReference type="FunFam" id="3.30.160.60:FF:000194">
    <property type="entry name" value="Fez family zinc finger protein 2"/>
    <property type="match status" value="1"/>
</dbReference>
<evidence type="ECO:0000256" key="6">
    <source>
        <dbReference type="ARBA" id="ARBA00022737"/>
    </source>
</evidence>
<dbReference type="FunFam" id="3.30.160.60:FF:000251">
    <property type="entry name" value="FEZ family zinc finger 2"/>
    <property type="match status" value="1"/>
</dbReference>
<keyword evidence="6" id="KW-0677">Repeat</keyword>
<keyword evidence="9" id="KW-0862">Zinc</keyword>
<evidence type="ECO:0000256" key="10">
    <source>
        <dbReference type="ARBA" id="ARBA00022902"/>
    </source>
</evidence>
<dbReference type="EMBL" id="CAHIKZ030000187">
    <property type="protein sequence ID" value="CAE1158756.1"/>
    <property type="molecule type" value="Genomic_DNA"/>
</dbReference>
<dbReference type="FunFam" id="3.30.160.60:FF:000103">
    <property type="entry name" value="FEZ family zinc finger 1"/>
    <property type="match status" value="1"/>
</dbReference>
<dbReference type="InterPro" id="IPR036236">
    <property type="entry name" value="Znf_C2H2_sf"/>
</dbReference>
<dbReference type="FunFam" id="3.30.160.60:FF:000863">
    <property type="entry name" value="fez family zinc finger protein 2"/>
    <property type="match status" value="1"/>
</dbReference>
<dbReference type="OrthoDB" id="5062908at2759"/>
<evidence type="ECO:0000256" key="5">
    <source>
        <dbReference type="ARBA" id="ARBA00022723"/>
    </source>
</evidence>
<evidence type="ECO:0000256" key="1">
    <source>
        <dbReference type="ARBA" id="ARBA00004123"/>
    </source>
</evidence>
<keyword evidence="12" id="KW-0238">DNA-binding</keyword>
<keyword evidence="4" id="KW-0678">Repressor</keyword>